<evidence type="ECO:0000313" key="1">
    <source>
        <dbReference type="EMBL" id="MEE2025933.1"/>
    </source>
</evidence>
<comment type="caution">
    <text evidence="1">The sequence shown here is derived from an EMBL/GenBank/DDBJ whole genome shotgun (WGS) entry which is preliminary data.</text>
</comment>
<protein>
    <submittedName>
        <fullName evidence="1">Sce7725 family protein</fullName>
    </submittedName>
</protein>
<dbReference type="EMBL" id="JAUGZK010000019">
    <property type="protein sequence ID" value="MEE2025933.1"/>
    <property type="molecule type" value="Genomic_DNA"/>
</dbReference>
<accession>A0ABU7JJQ8</accession>
<keyword evidence="2" id="KW-1185">Reference proteome</keyword>
<proteinExistence type="predicted"/>
<dbReference type="Proteomes" id="UP001339167">
    <property type="component" value="Unassembled WGS sequence"/>
</dbReference>
<dbReference type="RefSeq" id="WP_330089243.1">
    <property type="nucleotide sequence ID" value="NZ_JAUGZK010000019.1"/>
</dbReference>
<name>A0ABU7JJQ8_9GAMM</name>
<dbReference type="NCBIfam" id="NF033831">
    <property type="entry name" value="sce7725_fam"/>
    <property type="match status" value="1"/>
</dbReference>
<dbReference type="InterPro" id="IPR047727">
    <property type="entry name" value="Sce7725-like"/>
</dbReference>
<evidence type="ECO:0000313" key="2">
    <source>
        <dbReference type="Proteomes" id="UP001339167"/>
    </source>
</evidence>
<reference evidence="1 2" key="1">
    <citation type="submission" date="2023-06" db="EMBL/GenBank/DDBJ databases">
        <title>Alkalimonas sp., MEB004 an alkaliphilic bacterium isolated from Lonar Lake, India.</title>
        <authorList>
            <person name="Joshi A."/>
            <person name="Thite S."/>
        </authorList>
    </citation>
    <scope>NUCLEOTIDE SEQUENCE [LARGE SCALE GENOMIC DNA]</scope>
    <source>
        <strain evidence="1 2">MEB004</strain>
    </source>
</reference>
<organism evidence="1 2">
    <name type="scientific">Alkalimonas mucilaginosa</name>
    <dbReference type="NCBI Taxonomy" id="3057676"/>
    <lineage>
        <taxon>Bacteria</taxon>
        <taxon>Pseudomonadati</taxon>
        <taxon>Pseudomonadota</taxon>
        <taxon>Gammaproteobacteria</taxon>
        <taxon>Alkalimonas</taxon>
    </lineage>
</organism>
<gene>
    <name evidence="1" type="ORF">QWF21_16960</name>
</gene>
<sequence length="316" mass="35728">MYYPYFRGKQYDLITIRENAELLASSGFTPIVEPVKEALNGLKRTLDTVKDAGGELILIVNPPNGDHAGDSEAINSLLDNDFADYDKFLVGVHLSEATSLGEIASLCEAHKNRRVALIHAGFSDARGLAELIKKHPEDTQHIFLEQFCGKLYRKHFSDFKRILLRDGFKKRQANRLHPEVETFSDLHATYMDEGMNGFGDFLIVGDEFSETGGPAYSVAIHITFIDRNKDDEMHIYHFKSDRYDTPTDPAGKFQEALNKLCSEVENSASQVYKTEAIDEFISLRNRGHFPGLGYVKKLSMQHHIETLSNYFQLSQG</sequence>